<feature type="non-terminal residue" evidence="1">
    <location>
        <position position="84"/>
    </location>
</feature>
<reference evidence="1 2" key="1">
    <citation type="journal article" date="2021" name="BMC Genomics">
        <title>Datura genome reveals duplications of psychoactive alkaloid biosynthetic genes and high mutation rate following tissue culture.</title>
        <authorList>
            <person name="Rajewski A."/>
            <person name="Carter-House D."/>
            <person name="Stajich J."/>
            <person name="Litt A."/>
        </authorList>
    </citation>
    <scope>NUCLEOTIDE SEQUENCE [LARGE SCALE GENOMIC DNA]</scope>
    <source>
        <strain evidence="1">AR-01</strain>
    </source>
</reference>
<protein>
    <submittedName>
        <fullName evidence="1">Uncharacterized protein</fullName>
    </submittedName>
</protein>
<proteinExistence type="predicted"/>
<dbReference type="Proteomes" id="UP000823775">
    <property type="component" value="Unassembled WGS sequence"/>
</dbReference>
<organism evidence="1 2">
    <name type="scientific">Datura stramonium</name>
    <name type="common">Jimsonweed</name>
    <name type="synonym">Common thornapple</name>
    <dbReference type="NCBI Taxonomy" id="4076"/>
    <lineage>
        <taxon>Eukaryota</taxon>
        <taxon>Viridiplantae</taxon>
        <taxon>Streptophyta</taxon>
        <taxon>Embryophyta</taxon>
        <taxon>Tracheophyta</taxon>
        <taxon>Spermatophyta</taxon>
        <taxon>Magnoliopsida</taxon>
        <taxon>eudicotyledons</taxon>
        <taxon>Gunneridae</taxon>
        <taxon>Pentapetalae</taxon>
        <taxon>asterids</taxon>
        <taxon>lamiids</taxon>
        <taxon>Solanales</taxon>
        <taxon>Solanaceae</taxon>
        <taxon>Solanoideae</taxon>
        <taxon>Datureae</taxon>
        <taxon>Datura</taxon>
    </lineage>
</organism>
<sequence>MQGLKVAQGWNIVARASSTLALGQARRDSIPWHCSRREALGLPRYSKCAAALLPRVGRRASTPSRRVGMCDAALGHDIDKGDAA</sequence>
<gene>
    <name evidence="1" type="ORF">HAX54_049892</name>
</gene>
<accession>A0ABS8WPP4</accession>
<dbReference type="EMBL" id="JACEIK010008585">
    <property type="protein sequence ID" value="MCE3051460.1"/>
    <property type="molecule type" value="Genomic_DNA"/>
</dbReference>
<evidence type="ECO:0000313" key="1">
    <source>
        <dbReference type="EMBL" id="MCE3051460.1"/>
    </source>
</evidence>
<name>A0ABS8WPP4_DATST</name>
<comment type="caution">
    <text evidence="1">The sequence shown here is derived from an EMBL/GenBank/DDBJ whole genome shotgun (WGS) entry which is preliminary data.</text>
</comment>
<keyword evidence="2" id="KW-1185">Reference proteome</keyword>
<evidence type="ECO:0000313" key="2">
    <source>
        <dbReference type="Proteomes" id="UP000823775"/>
    </source>
</evidence>